<dbReference type="EMBL" id="SNRV01000032">
    <property type="protein sequence ID" value="TEW28034.1"/>
    <property type="molecule type" value="Genomic_DNA"/>
</dbReference>
<reference evidence="1 2" key="1">
    <citation type="submission" date="2019-03" db="EMBL/GenBank/DDBJ databases">
        <title>Horizontal Gene Transfer Machinery in Histophilus somni.</title>
        <authorList>
            <person name="Mostafa Nazari M."/>
            <person name="Liljebjelke K."/>
        </authorList>
    </citation>
    <scope>NUCLEOTIDE SEQUENCE [LARGE SCALE GENOMIC DNA]</scope>
    <source>
        <strain evidence="1 2">UOC-EPH-KLM-04</strain>
    </source>
</reference>
<dbReference type="Proteomes" id="UP000297565">
    <property type="component" value="Unassembled WGS sequence"/>
</dbReference>
<proteinExistence type="predicted"/>
<dbReference type="InterPro" id="IPR012477">
    <property type="entry name" value="Glyco_transf_52"/>
</dbReference>
<evidence type="ECO:0000313" key="1">
    <source>
        <dbReference type="EMBL" id="TEW28034.1"/>
    </source>
</evidence>
<evidence type="ECO:0000313" key="2">
    <source>
        <dbReference type="Proteomes" id="UP000297565"/>
    </source>
</evidence>
<gene>
    <name evidence="1" type="ORF">E2R48_09280</name>
</gene>
<organism evidence="1 2">
    <name type="scientific">Histophilus somni</name>
    <name type="common">Haemophilus somnus</name>
    <dbReference type="NCBI Taxonomy" id="731"/>
    <lineage>
        <taxon>Bacteria</taxon>
        <taxon>Pseudomonadati</taxon>
        <taxon>Pseudomonadota</taxon>
        <taxon>Gammaproteobacteria</taxon>
        <taxon>Pasteurellales</taxon>
        <taxon>Pasteurellaceae</taxon>
        <taxon>Histophilus</taxon>
    </lineage>
</organism>
<sequence>MFREDNMNLIICCTPLQVLIAEKIIERYPEQKFYGIMLESFYNDKFDFYENKLKHLCHEFFCIKIARFKLERYKNLLSLLKIKNKTFDRVFLANIEKRYIHIILSNIFFKELYTFDDGTANIAPNSHLYQEYDHSLKKRITDILLPNHYNSNKVKNISKLHYSIYRCKNNIIDNIEYMPLFNLEKKYTAQDKSISILLGQPIFYDEEKNIRLIKEVIAKFKIDYYFPHPREDYYIDNVSYIKTPLIFEEFYAERSIENSIKIYTFFSSAVLNIVTKDNIDRIYALKPKLTEKAYLDCYDILKDFGIKVIDI</sequence>
<name>A0AAX2RXG3_HISSO</name>
<dbReference type="Gene3D" id="3.30.370.20">
    <property type="match status" value="1"/>
</dbReference>
<comment type="caution">
    <text evidence="1">The sequence shown here is derived from an EMBL/GenBank/DDBJ whole genome shotgun (WGS) entry which is preliminary data.</text>
</comment>
<dbReference type="Pfam" id="PF07922">
    <property type="entry name" value="Glyco_transf_52"/>
    <property type="match status" value="1"/>
</dbReference>
<accession>A0AAX2RXG3</accession>
<dbReference type="AlphaFoldDB" id="A0AAX2RXG3"/>
<protein>
    <submittedName>
        <fullName evidence="1">CMP-N-acetylneuraminate-beta-galactosamide-alpha-2, 3-sialyltransferase</fullName>
    </submittedName>
</protein>